<feature type="transmembrane region" description="Helical" evidence="6">
    <location>
        <begin position="146"/>
        <end position="164"/>
    </location>
</feature>
<dbReference type="Pfam" id="PF01594">
    <property type="entry name" value="AI-2E_transport"/>
    <property type="match status" value="1"/>
</dbReference>
<dbReference type="PANTHER" id="PTHR21716:SF16">
    <property type="entry name" value="BLL1467 PROTEIN"/>
    <property type="match status" value="1"/>
</dbReference>
<protein>
    <submittedName>
        <fullName evidence="7">Putative PurR-regulated permease PerM</fullName>
    </submittedName>
</protein>
<dbReference type="GO" id="GO:0016020">
    <property type="term" value="C:membrane"/>
    <property type="evidence" value="ECO:0007669"/>
    <property type="project" value="UniProtKB-SubCell"/>
</dbReference>
<dbReference type="GO" id="GO:0055085">
    <property type="term" value="P:transmembrane transport"/>
    <property type="evidence" value="ECO:0007669"/>
    <property type="project" value="TreeGrafter"/>
</dbReference>
<dbReference type="PANTHER" id="PTHR21716">
    <property type="entry name" value="TRANSMEMBRANE PROTEIN"/>
    <property type="match status" value="1"/>
</dbReference>
<evidence type="ECO:0000256" key="6">
    <source>
        <dbReference type="SAM" id="Phobius"/>
    </source>
</evidence>
<feature type="transmembrane region" description="Helical" evidence="6">
    <location>
        <begin position="234"/>
        <end position="255"/>
    </location>
</feature>
<evidence type="ECO:0000256" key="3">
    <source>
        <dbReference type="ARBA" id="ARBA00022692"/>
    </source>
</evidence>
<feature type="transmembrane region" description="Helical" evidence="6">
    <location>
        <begin position="93"/>
        <end position="111"/>
    </location>
</feature>
<gene>
    <name evidence="7" type="ORF">GGE15_005430</name>
</gene>
<keyword evidence="5 6" id="KW-0472">Membrane</keyword>
<dbReference type="Proteomes" id="UP000533724">
    <property type="component" value="Unassembled WGS sequence"/>
</dbReference>
<reference evidence="7 8" key="1">
    <citation type="submission" date="2020-08" db="EMBL/GenBank/DDBJ databases">
        <title>Genomic Encyclopedia of Type Strains, Phase IV (KMG-V): Genome sequencing to study the core and pangenomes of soil and plant-associated prokaryotes.</title>
        <authorList>
            <person name="Whitman W."/>
        </authorList>
    </citation>
    <scope>NUCLEOTIDE SEQUENCE [LARGE SCALE GENOMIC DNA]</scope>
    <source>
        <strain evidence="7 8">SEMIA 414</strain>
    </source>
</reference>
<keyword evidence="4 6" id="KW-1133">Transmembrane helix</keyword>
<dbReference type="AlphaFoldDB" id="A0A7W6UPT8"/>
<proteinExistence type="inferred from homology"/>
<evidence type="ECO:0000256" key="5">
    <source>
        <dbReference type="ARBA" id="ARBA00023136"/>
    </source>
</evidence>
<keyword evidence="3 6" id="KW-0812">Transmembrane</keyword>
<organism evidence="7 8">
    <name type="scientific">Rhizobium esperanzae</name>
    <dbReference type="NCBI Taxonomy" id="1967781"/>
    <lineage>
        <taxon>Bacteria</taxon>
        <taxon>Pseudomonadati</taxon>
        <taxon>Pseudomonadota</taxon>
        <taxon>Alphaproteobacteria</taxon>
        <taxon>Hyphomicrobiales</taxon>
        <taxon>Rhizobiaceae</taxon>
        <taxon>Rhizobium/Agrobacterium group</taxon>
        <taxon>Rhizobium</taxon>
    </lineage>
</organism>
<comment type="subcellular location">
    <subcellularLocation>
        <location evidence="1">Membrane</location>
        <topology evidence="1">Multi-pass membrane protein</topology>
    </subcellularLocation>
</comment>
<feature type="transmembrane region" description="Helical" evidence="6">
    <location>
        <begin position="386"/>
        <end position="416"/>
    </location>
</feature>
<comment type="similarity">
    <text evidence="2">Belongs to the autoinducer-2 exporter (AI-2E) (TC 2.A.86) family.</text>
</comment>
<feature type="transmembrane region" description="Helical" evidence="6">
    <location>
        <begin position="283"/>
        <end position="308"/>
    </location>
</feature>
<comment type="caution">
    <text evidence="7">The sequence shown here is derived from an EMBL/GenBank/DDBJ whole genome shotgun (WGS) entry which is preliminary data.</text>
</comment>
<feature type="transmembrane region" description="Helical" evidence="6">
    <location>
        <begin position="314"/>
        <end position="341"/>
    </location>
</feature>
<evidence type="ECO:0000256" key="4">
    <source>
        <dbReference type="ARBA" id="ARBA00022989"/>
    </source>
</evidence>
<name>A0A7W6UPT8_9HYPH</name>
<evidence type="ECO:0000313" key="7">
    <source>
        <dbReference type="EMBL" id="MBB4442137.1"/>
    </source>
</evidence>
<dbReference type="InterPro" id="IPR002549">
    <property type="entry name" value="AI-2E-like"/>
</dbReference>
<accession>A0A7W6UPT8</accession>
<dbReference type="EMBL" id="JACIHI010000015">
    <property type="protein sequence ID" value="MBB4442137.1"/>
    <property type="molecule type" value="Genomic_DNA"/>
</dbReference>
<evidence type="ECO:0000313" key="8">
    <source>
        <dbReference type="Proteomes" id="UP000533724"/>
    </source>
</evidence>
<sequence>MRAMRVRLKTGCMRFAGRLLPRGTGTAPARFREEAMGLRGPHRMGIANGIRKQAKKIAIGERHTSAWAQSLKEAAEELPPPPLHRLEKDGLDVSMAWAIIGIFGILFLAAVYFMSLILIPITLAVVVGMILGMAAEKLSRMGVPRLANAFILSSSVALVIFLLINSLADPLMTLANEGPAFAERTINRVMPYLERIRWLHITPATFESGSMSIGALLENTGNVLHVVTSSLTPALVQGMIFFAALLFFLAGRVNLRKTIIMTFRTRTQRLAAIRVINAVEQVLGFYFATASLIYIGLGVVMTVIAYAGGLSAPVLWGFFAFLSSFIPYLGITLMTLAVAIAGILTHDGLLIGLMPAAAFFTVHLLMENLIFPAVMGRRLEINPFVVFLAILFWTWMWGAVGAMLALPLSLIVMTIIDELLIEEKPQPQLPK</sequence>
<feature type="transmembrane region" description="Helical" evidence="6">
    <location>
        <begin position="117"/>
        <end position="134"/>
    </location>
</feature>
<feature type="transmembrane region" description="Helical" evidence="6">
    <location>
        <begin position="348"/>
        <end position="366"/>
    </location>
</feature>
<evidence type="ECO:0000256" key="2">
    <source>
        <dbReference type="ARBA" id="ARBA00009773"/>
    </source>
</evidence>
<evidence type="ECO:0000256" key="1">
    <source>
        <dbReference type="ARBA" id="ARBA00004141"/>
    </source>
</evidence>